<reference evidence="1 2" key="1">
    <citation type="journal article" date="2020" name="Biotechnol. Biofuels">
        <title>New insights from the biogas microbiome by comprehensive genome-resolved metagenomics of nearly 1600 species originating from multiple anaerobic digesters.</title>
        <authorList>
            <person name="Campanaro S."/>
            <person name="Treu L."/>
            <person name="Rodriguez-R L.M."/>
            <person name="Kovalovszki A."/>
            <person name="Ziels R.M."/>
            <person name="Maus I."/>
            <person name="Zhu X."/>
            <person name="Kougias P.G."/>
            <person name="Basile A."/>
            <person name="Luo G."/>
            <person name="Schluter A."/>
            <person name="Konstantinidis K.T."/>
            <person name="Angelidaki I."/>
        </authorList>
    </citation>
    <scope>NUCLEOTIDE SEQUENCE [LARGE SCALE GENOMIC DNA]</scope>
    <source>
        <strain evidence="1">AS27yjCOA_202</strain>
    </source>
</reference>
<gene>
    <name evidence="1" type="ORF">GYA37_01915</name>
</gene>
<dbReference type="Proteomes" id="UP000590542">
    <property type="component" value="Unassembled WGS sequence"/>
</dbReference>
<dbReference type="AlphaFoldDB" id="A0A7X9E6S9"/>
<dbReference type="EMBL" id="JAAZNV010000007">
    <property type="protein sequence ID" value="NMB91585.1"/>
    <property type="molecule type" value="Genomic_DNA"/>
</dbReference>
<organism evidence="1 2">
    <name type="scientific">candidate division WWE3 bacterium</name>
    <dbReference type="NCBI Taxonomy" id="2053526"/>
    <lineage>
        <taxon>Bacteria</taxon>
        <taxon>Katanobacteria</taxon>
    </lineage>
</organism>
<protein>
    <submittedName>
        <fullName evidence="1">Uncharacterized protein</fullName>
    </submittedName>
</protein>
<sequence length="222" mass="25503">MINVNDYKIKIIDLNTLKRRGVIKKVIGTLPREGLTVGLDVWARKSPKESFLGLIGICKTLTDKPLKVFVDDLCARMDTGRTVAEQKYYNNLYKKFFINQGCEVYFSSDVLSEKQMARRIYNFSTRLTFNDFVQCLPLEKRVNIEKLSIKECGHLILQLMFLDCIKDICDVAMFGAFSEAVVYMHRQTSNNPLSCVIVPKVPNNLTDIKELLASLENKFTRK</sequence>
<proteinExistence type="predicted"/>
<evidence type="ECO:0000313" key="2">
    <source>
        <dbReference type="Proteomes" id="UP000590542"/>
    </source>
</evidence>
<evidence type="ECO:0000313" key="1">
    <source>
        <dbReference type="EMBL" id="NMB91585.1"/>
    </source>
</evidence>
<name>A0A7X9E6S9_UNCKA</name>
<comment type="caution">
    <text evidence="1">The sequence shown here is derived from an EMBL/GenBank/DDBJ whole genome shotgun (WGS) entry which is preliminary data.</text>
</comment>
<accession>A0A7X9E6S9</accession>